<feature type="compositionally biased region" description="Basic and acidic residues" evidence="1">
    <location>
        <begin position="62"/>
        <end position="81"/>
    </location>
</feature>
<reference evidence="2 3" key="1">
    <citation type="submission" date="2023-01" db="EMBL/GenBank/DDBJ databases">
        <authorList>
            <person name="Kreplak J."/>
        </authorList>
    </citation>
    <scope>NUCLEOTIDE SEQUENCE [LARGE SCALE GENOMIC DNA]</scope>
</reference>
<dbReference type="EMBL" id="OX451736">
    <property type="protein sequence ID" value="CAI8585632.1"/>
    <property type="molecule type" value="Genomic_DNA"/>
</dbReference>
<keyword evidence="3" id="KW-1185">Reference proteome</keyword>
<feature type="region of interest" description="Disordered" evidence="1">
    <location>
        <begin position="54"/>
        <end position="89"/>
    </location>
</feature>
<sequence>MIPNSLLEGCVIREGPCSVLAVKVMAPHPRQSNVRLMEKAIMLLHCHPDGYAKAKGAGTSDTKVETISKESDRSEKGDGACRRKRLDRFGTPTTNEKKFSIQILSKDSLLRSPEKGLRRITPARGPKPGIPEDEDFIDSYIFPLTTVVSRYYGPFNSLLMDGNMPSVNLPSGTSSTN</sequence>
<gene>
    <name evidence="2" type="ORF">VFH_I215840</name>
</gene>
<evidence type="ECO:0000256" key="1">
    <source>
        <dbReference type="SAM" id="MobiDB-lite"/>
    </source>
</evidence>
<dbReference type="AlphaFoldDB" id="A0AAV0YNI1"/>
<accession>A0AAV0YNI1</accession>
<protein>
    <submittedName>
        <fullName evidence="2">Uncharacterized protein</fullName>
    </submittedName>
</protein>
<dbReference type="Proteomes" id="UP001157006">
    <property type="component" value="Chromosome 1L"/>
</dbReference>
<proteinExistence type="predicted"/>
<evidence type="ECO:0000313" key="3">
    <source>
        <dbReference type="Proteomes" id="UP001157006"/>
    </source>
</evidence>
<organism evidence="2 3">
    <name type="scientific">Vicia faba</name>
    <name type="common">Broad bean</name>
    <name type="synonym">Faba vulgaris</name>
    <dbReference type="NCBI Taxonomy" id="3906"/>
    <lineage>
        <taxon>Eukaryota</taxon>
        <taxon>Viridiplantae</taxon>
        <taxon>Streptophyta</taxon>
        <taxon>Embryophyta</taxon>
        <taxon>Tracheophyta</taxon>
        <taxon>Spermatophyta</taxon>
        <taxon>Magnoliopsida</taxon>
        <taxon>eudicotyledons</taxon>
        <taxon>Gunneridae</taxon>
        <taxon>Pentapetalae</taxon>
        <taxon>rosids</taxon>
        <taxon>fabids</taxon>
        <taxon>Fabales</taxon>
        <taxon>Fabaceae</taxon>
        <taxon>Papilionoideae</taxon>
        <taxon>50 kb inversion clade</taxon>
        <taxon>NPAAA clade</taxon>
        <taxon>Hologalegina</taxon>
        <taxon>IRL clade</taxon>
        <taxon>Fabeae</taxon>
        <taxon>Vicia</taxon>
    </lineage>
</organism>
<evidence type="ECO:0000313" key="2">
    <source>
        <dbReference type="EMBL" id="CAI8585632.1"/>
    </source>
</evidence>
<name>A0AAV0YNI1_VICFA</name>